<dbReference type="GO" id="GO:0016567">
    <property type="term" value="P:protein ubiquitination"/>
    <property type="evidence" value="ECO:0007669"/>
    <property type="project" value="TreeGrafter"/>
</dbReference>
<dbReference type="GO" id="GO:0051301">
    <property type="term" value="P:cell division"/>
    <property type="evidence" value="ECO:0007669"/>
    <property type="project" value="UniProtKB-KW"/>
</dbReference>
<dbReference type="InterPro" id="IPR007192">
    <property type="entry name" value="APC8"/>
</dbReference>
<evidence type="ECO:0000259" key="8">
    <source>
        <dbReference type="Pfam" id="PF04049"/>
    </source>
</evidence>
<dbReference type="EMBL" id="LWCA01000550">
    <property type="protein sequence ID" value="OAF67904.1"/>
    <property type="molecule type" value="Genomic_DNA"/>
</dbReference>
<keyword evidence="5 7" id="KW-0802">TPR repeat</keyword>
<evidence type="ECO:0000313" key="9">
    <source>
        <dbReference type="EMBL" id="OAF67904.1"/>
    </source>
</evidence>
<dbReference type="PANTHER" id="PTHR12558:SF10">
    <property type="entry name" value="CELL DIVISION CYCLE PROTEIN 23 HOMOLOG"/>
    <property type="match status" value="1"/>
</dbReference>
<organism evidence="9 10">
    <name type="scientific">Intoshia linei</name>
    <dbReference type="NCBI Taxonomy" id="1819745"/>
    <lineage>
        <taxon>Eukaryota</taxon>
        <taxon>Metazoa</taxon>
        <taxon>Spiralia</taxon>
        <taxon>Lophotrochozoa</taxon>
        <taxon>Mesozoa</taxon>
        <taxon>Orthonectida</taxon>
        <taxon>Rhopaluridae</taxon>
        <taxon>Intoshia</taxon>
    </lineage>
</organism>
<keyword evidence="1" id="KW-0132">Cell division</keyword>
<evidence type="ECO:0000256" key="3">
    <source>
        <dbReference type="ARBA" id="ARBA00022776"/>
    </source>
</evidence>
<dbReference type="GO" id="GO:0031145">
    <property type="term" value="P:anaphase-promoting complex-dependent catabolic process"/>
    <property type="evidence" value="ECO:0007669"/>
    <property type="project" value="TreeGrafter"/>
</dbReference>
<dbReference type="PROSITE" id="PS50005">
    <property type="entry name" value="TPR"/>
    <property type="match status" value="3"/>
</dbReference>
<sequence>MKENACEMGSKIMMIYDQLFNRGLIRGSESLSNLLNDVDFNDQYYICDWHKSFKKGEFVKFKMIQSYIFTKEYARVFKFDKTLYALSSSNFFYFTLIYCEYLHILMNDCFSKSPSFDSFEPKVLGEVNVDIIPRLNHGFYYLHQNLNLRKKNVEFDAYIYYLLGLILNKLKRNDEAIKNFILAVQMEPYLQSAWHELEENITNDKYLQCLNAVQDCVPKWVSMIKIYTNLNLIDKSFEIFDNYLEKFKKNVNVALALSNTYAAIMQNQQSKDILVETIERFPYCIDVLDSYSNLLFISGDFHGLLECCKSVVHSNRYSQKTCCILGNYYSLIGHHKTAIVYFRRAIRICPTYIRPWILLGHEYLEERNVPGSVFVYRRALELCDDHRAYYGLGQAYEIAKMYSYALMYYQLGLETKPNDFRFIQAMADLYTELNKIECAKKCYWKIYLMNNDSDTLFKLAKLFQVSDERLQAASVFSKYLMEVNDILEKDEDKISEAYLYLAKHYLIENRLDDAYEAAHKVSIDQEQVHRILKDIASKKNALNKTNVTAITQVKLPINQKDSLCDVKVADVTTLEEADSDSSLMDVSIFSENSYD</sequence>
<evidence type="ECO:0000256" key="7">
    <source>
        <dbReference type="PROSITE-ProRule" id="PRU00339"/>
    </source>
</evidence>
<dbReference type="SUPFAM" id="SSF48452">
    <property type="entry name" value="TPR-like"/>
    <property type="match status" value="2"/>
</dbReference>
<keyword evidence="10" id="KW-1185">Reference proteome</keyword>
<dbReference type="GO" id="GO:0005680">
    <property type="term" value="C:anaphase-promoting complex"/>
    <property type="evidence" value="ECO:0007669"/>
    <property type="project" value="InterPro"/>
</dbReference>
<evidence type="ECO:0000256" key="6">
    <source>
        <dbReference type="ARBA" id="ARBA00023306"/>
    </source>
</evidence>
<proteinExistence type="predicted"/>
<dbReference type="GO" id="GO:0045842">
    <property type="term" value="P:positive regulation of mitotic metaphase/anaphase transition"/>
    <property type="evidence" value="ECO:0007669"/>
    <property type="project" value="TreeGrafter"/>
</dbReference>
<feature type="repeat" description="TPR" evidence="7">
    <location>
        <begin position="157"/>
        <end position="190"/>
    </location>
</feature>
<gene>
    <name evidence="9" type="ORF">A3Q56_04385</name>
</gene>
<name>A0A177B3B4_9BILA</name>
<evidence type="ECO:0000256" key="5">
    <source>
        <dbReference type="ARBA" id="ARBA00022803"/>
    </source>
</evidence>
<evidence type="ECO:0000313" key="10">
    <source>
        <dbReference type="Proteomes" id="UP000078046"/>
    </source>
</evidence>
<reference evidence="9 10" key="1">
    <citation type="submission" date="2016-04" db="EMBL/GenBank/DDBJ databases">
        <title>The genome of Intoshia linei affirms orthonectids as highly simplified spiralians.</title>
        <authorList>
            <person name="Mikhailov K.V."/>
            <person name="Slusarev G.S."/>
            <person name="Nikitin M.A."/>
            <person name="Logacheva M.D."/>
            <person name="Penin A."/>
            <person name="Aleoshin V."/>
            <person name="Panchin Y.V."/>
        </authorList>
    </citation>
    <scope>NUCLEOTIDE SEQUENCE [LARGE SCALE GENOMIC DNA]</scope>
    <source>
        <strain evidence="9">Intl2013</strain>
        <tissue evidence="9">Whole animal</tissue>
    </source>
</reference>
<keyword evidence="6" id="KW-0131">Cell cycle</keyword>
<protein>
    <submittedName>
        <fullName evidence="9">Anaphase-promoting complex subunit 8</fullName>
    </submittedName>
</protein>
<keyword evidence="3" id="KW-0498">Mitosis</keyword>
<dbReference type="Proteomes" id="UP000078046">
    <property type="component" value="Unassembled WGS sequence"/>
</dbReference>
<comment type="caution">
    <text evidence="9">The sequence shown here is derived from an EMBL/GenBank/DDBJ whole genome shotgun (WGS) entry which is preliminary data.</text>
</comment>
<accession>A0A177B3B4</accession>
<dbReference type="Gene3D" id="1.25.40.10">
    <property type="entry name" value="Tetratricopeptide repeat domain"/>
    <property type="match status" value="2"/>
</dbReference>
<keyword evidence="4" id="KW-0833">Ubl conjugation pathway</keyword>
<feature type="repeat" description="TPR" evidence="7">
    <location>
        <begin position="319"/>
        <end position="352"/>
    </location>
</feature>
<dbReference type="InterPro" id="IPR019734">
    <property type="entry name" value="TPR_rpt"/>
</dbReference>
<feature type="domain" description="Cdc23" evidence="8">
    <location>
        <begin position="52"/>
        <end position="241"/>
    </location>
</feature>
<dbReference type="Pfam" id="PF04049">
    <property type="entry name" value="ANAPC8"/>
    <property type="match status" value="1"/>
</dbReference>
<dbReference type="SMART" id="SM00028">
    <property type="entry name" value="TPR"/>
    <property type="match status" value="5"/>
</dbReference>
<dbReference type="PANTHER" id="PTHR12558">
    <property type="entry name" value="CELL DIVISION CYCLE 16,23,27"/>
    <property type="match status" value="1"/>
</dbReference>
<dbReference type="Pfam" id="PF13181">
    <property type="entry name" value="TPR_8"/>
    <property type="match status" value="1"/>
</dbReference>
<feature type="repeat" description="TPR" evidence="7">
    <location>
        <begin position="386"/>
        <end position="419"/>
    </location>
</feature>
<evidence type="ECO:0000256" key="1">
    <source>
        <dbReference type="ARBA" id="ARBA00022618"/>
    </source>
</evidence>
<evidence type="ECO:0000256" key="4">
    <source>
        <dbReference type="ARBA" id="ARBA00022786"/>
    </source>
</evidence>
<dbReference type="OrthoDB" id="10262026at2759"/>
<dbReference type="AlphaFoldDB" id="A0A177B3B4"/>
<evidence type="ECO:0000256" key="2">
    <source>
        <dbReference type="ARBA" id="ARBA00022737"/>
    </source>
</evidence>
<dbReference type="InterPro" id="IPR011990">
    <property type="entry name" value="TPR-like_helical_dom_sf"/>
</dbReference>
<keyword evidence="2" id="KW-0677">Repeat</keyword>